<dbReference type="InterPro" id="IPR035967">
    <property type="entry name" value="SWAP/Surp_sf"/>
</dbReference>
<sequence>MHSGNTSAAADAGSCGGNAAVLATAAVGLAPDLKKRVEVMAEHVFRNGSDFENTVRNKNGGNPQYSFLVGGDGAEYYQALLQAHCTGASRQPGGSHAQATQSASGDLSELLRRWPEPQVTPLGPEGERPVSDIIASLERAASREIIHHGRCWIEANAHAAPAIACYIMRRVMYLPTCGHRINVLFLLHDLFQNEVAKQDPSRPVISAFKPYLVWILRPCFQMANSMSPSGEDCSKVLQLLSLWAERGILSGRDAEEIKLIMTAKELPSSAYGSSAGGHGGSLLQQVTSSLQAAGYNPNGSTAQMGMPFGQEIMVATLNARHDEEAPAASSNAKLSHRGPDATHVWRACSSTDVGPAAKEAVLEVMLRVVEEFEGSADAETEPATPDRQTMAFGDGAEEAVGRTARQLVRNVNMLPEKLTKAEALYLFRTALLSVQAALVMKNGLRGPAERSGGDGSPLDSDGFARSPTRTPFQSPSLAMIEQRMGPSLPAGSLAAEGLFFSPSPSPMMRATSRAEDTSPGKQFRPFAGRHLHPALATLPPSLATQIFQGGGMLPSRKELEAESEQVRRLTEMVEATARSELAVVRQLELEVEARREADGDGASTVSGTAASQSDAEALRKLESTSRSQQRQLQSREADVAAQRREIQVLLASRSEEEAEADEFSRESRDLTLELRSCRRMCGSLESEIASEEARACALREAFEGRRARFATAETAARNAELSTMRATRRRIAAEVAARREAEAVEDAMRARSEASTSTAVKMEAVASQIAELRSRSALSQEKVSTALRGSVNLKSLHNEMAEAEREQEAEVAAAELSGIEVAELEVTQVRLEGQLATRESELHAMHRRALRAESGSKISSASDHRRTLTPLGILYADSEDANPQLASDLKAAEARVAAGRERERALKLELKEMLVTRAPVSPLSQQLWLFNPRLEASSCWSTAPPAAFRGSALASVATGVLPPSAVADASAPSSVNLVGLTAVGATLAAAASTSCRGQKVVEKSGRTAVVARRAETIAATAIANGNFTILVKALQKAGLVDCQKVTTAQSGQELPEATDTSEDAQSREARSQADLAQLWALQPAKPTWQQQRQALLRIAAAARTEAAKFQAQGPLTPAGEAPKAKTKLSLCMEKLSLLALVGVGAAARTGAPSS</sequence>
<feature type="region of interest" description="Disordered" evidence="1">
    <location>
        <begin position="594"/>
        <end position="638"/>
    </location>
</feature>
<dbReference type="PROSITE" id="PS50128">
    <property type="entry name" value="SURP"/>
    <property type="match status" value="1"/>
</dbReference>
<accession>A0A813GKR4</accession>
<feature type="domain" description="SURP motif" evidence="2">
    <location>
        <begin position="36"/>
        <end position="78"/>
    </location>
</feature>
<dbReference type="PROSITE" id="PS51391">
    <property type="entry name" value="CID"/>
    <property type="match status" value="1"/>
</dbReference>
<dbReference type="InterPro" id="IPR008942">
    <property type="entry name" value="ENTH_VHS"/>
</dbReference>
<dbReference type="Gene3D" id="1.25.40.90">
    <property type="match status" value="1"/>
</dbReference>
<organism evidence="4 5">
    <name type="scientific">Polarella glacialis</name>
    <name type="common">Dinoflagellate</name>
    <dbReference type="NCBI Taxonomy" id="89957"/>
    <lineage>
        <taxon>Eukaryota</taxon>
        <taxon>Sar</taxon>
        <taxon>Alveolata</taxon>
        <taxon>Dinophyceae</taxon>
        <taxon>Suessiales</taxon>
        <taxon>Suessiaceae</taxon>
        <taxon>Polarella</taxon>
    </lineage>
</organism>
<feature type="region of interest" description="Disordered" evidence="1">
    <location>
        <begin position="1050"/>
        <end position="1069"/>
    </location>
</feature>
<comment type="caution">
    <text evidence="4">The sequence shown here is derived from an EMBL/GenBank/DDBJ whole genome shotgun (WGS) entry which is preliminary data.</text>
</comment>
<dbReference type="Pfam" id="PF04818">
    <property type="entry name" value="CID"/>
    <property type="match status" value="1"/>
</dbReference>
<dbReference type="InterPro" id="IPR000061">
    <property type="entry name" value="Surp"/>
</dbReference>
<dbReference type="GO" id="GO:0006874">
    <property type="term" value="P:intracellular calcium ion homeostasis"/>
    <property type="evidence" value="ECO:0007669"/>
    <property type="project" value="TreeGrafter"/>
</dbReference>
<dbReference type="PANTHER" id="PTHR12323">
    <property type="entry name" value="SR-RELATED CTD ASSOCIATED FACTOR 6"/>
    <property type="match status" value="1"/>
</dbReference>
<feature type="compositionally biased region" description="Polar residues" evidence="1">
    <location>
        <begin position="603"/>
        <end position="614"/>
    </location>
</feature>
<dbReference type="GO" id="GO:0006396">
    <property type="term" value="P:RNA processing"/>
    <property type="evidence" value="ECO:0007669"/>
    <property type="project" value="InterPro"/>
</dbReference>
<dbReference type="Proteomes" id="UP000654075">
    <property type="component" value="Unassembled WGS sequence"/>
</dbReference>
<evidence type="ECO:0000313" key="5">
    <source>
        <dbReference type="Proteomes" id="UP000654075"/>
    </source>
</evidence>
<feature type="region of interest" description="Disordered" evidence="1">
    <location>
        <begin position="446"/>
        <end position="473"/>
    </location>
</feature>
<proteinExistence type="predicted"/>
<reference evidence="4" key="1">
    <citation type="submission" date="2021-02" db="EMBL/GenBank/DDBJ databases">
        <authorList>
            <person name="Dougan E. K."/>
            <person name="Rhodes N."/>
            <person name="Thang M."/>
            <person name="Chan C."/>
        </authorList>
    </citation>
    <scope>NUCLEOTIDE SEQUENCE</scope>
</reference>
<dbReference type="EMBL" id="CAJNNV010028726">
    <property type="protein sequence ID" value="CAE8625569.1"/>
    <property type="molecule type" value="Genomic_DNA"/>
</dbReference>
<dbReference type="SMART" id="SM00648">
    <property type="entry name" value="SWAP"/>
    <property type="match status" value="1"/>
</dbReference>
<evidence type="ECO:0008006" key="6">
    <source>
        <dbReference type="Google" id="ProtNLM"/>
    </source>
</evidence>
<name>A0A813GKR4_POLGL</name>
<dbReference type="SUPFAM" id="SSF109905">
    <property type="entry name" value="Surp module (SWAP domain)"/>
    <property type="match status" value="1"/>
</dbReference>
<dbReference type="Gene3D" id="1.10.10.790">
    <property type="entry name" value="Surp module"/>
    <property type="match status" value="1"/>
</dbReference>
<evidence type="ECO:0000259" key="3">
    <source>
        <dbReference type="PROSITE" id="PS51391"/>
    </source>
</evidence>
<protein>
    <recommendedName>
        <fullName evidence="6">CID domain-containing protein</fullName>
    </recommendedName>
</protein>
<dbReference type="PANTHER" id="PTHR12323:SF0">
    <property type="entry name" value="CALCIUM HOMEOSTASIS ENDOPLASMIC RETICULUM PROTEIN"/>
    <property type="match status" value="1"/>
</dbReference>
<dbReference type="GO" id="GO:0003723">
    <property type="term" value="F:RNA binding"/>
    <property type="evidence" value="ECO:0007669"/>
    <property type="project" value="InterPro"/>
</dbReference>
<dbReference type="OrthoDB" id="21470at2759"/>
<dbReference type="InterPro" id="IPR006569">
    <property type="entry name" value="CID_dom"/>
</dbReference>
<feature type="domain" description="CID" evidence="3">
    <location>
        <begin position="122"/>
        <end position="265"/>
    </location>
</feature>
<dbReference type="GO" id="GO:0048471">
    <property type="term" value="C:perinuclear region of cytoplasm"/>
    <property type="evidence" value="ECO:0007669"/>
    <property type="project" value="TreeGrafter"/>
</dbReference>
<dbReference type="Pfam" id="PF01805">
    <property type="entry name" value="Surp"/>
    <property type="match status" value="1"/>
</dbReference>
<dbReference type="AlphaFoldDB" id="A0A813GKR4"/>
<gene>
    <name evidence="4" type="ORF">PGLA1383_LOCUS42559</name>
</gene>
<evidence type="ECO:0000313" key="4">
    <source>
        <dbReference type="EMBL" id="CAE8625569.1"/>
    </source>
</evidence>
<keyword evidence="5" id="KW-1185">Reference proteome</keyword>
<evidence type="ECO:0000256" key="1">
    <source>
        <dbReference type="SAM" id="MobiDB-lite"/>
    </source>
</evidence>
<evidence type="ECO:0000259" key="2">
    <source>
        <dbReference type="PROSITE" id="PS50128"/>
    </source>
</evidence>